<accession>A0A1H0K142</accession>
<evidence type="ECO:0000313" key="2">
    <source>
        <dbReference type="EMBL" id="SDO49677.1"/>
    </source>
</evidence>
<dbReference type="AlphaFoldDB" id="A0A1H0K142"/>
<protein>
    <submittedName>
        <fullName evidence="2">Class II Aldolase and Adducin N-terminal domain-containing protein</fullName>
    </submittedName>
</protein>
<organism evidence="2 3">
    <name type="scientific">Nakamurella panacisegetis</name>
    <dbReference type="NCBI Taxonomy" id="1090615"/>
    <lineage>
        <taxon>Bacteria</taxon>
        <taxon>Bacillati</taxon>
        <taxon>Actinomycetota</taxon>
        <taxon>Actinomycetes</taxon>
        <taxon>Nakamurellales</taxon>
        <taxon>Nakamurellaceae</taxon>
        <taxon>Nakamurella</taxon>
    </lineage>
</organism>
<feature type="domain" description="Class II aldolase/adducin N-terminal" evidence="1">
    <location>
        <begin position="12"/>
        <end position="221"/>
    </location>
</feature>
<reference evidence="2 3" key="1">
    <citation type="submission" date="2016-10" db="EMBL/GenBank/DDBJ databases">
        <authorList>
            <person name="de Groot N.N."/>
        </authorList>
    </citation>
    <scope>NUCLEOTIDE SEQUENCE [LARGE SCALE GENOMIC DNA]</scope>
    <source>
        <strain evidence="3">P4-7,KCTC 19426,CECT 7604</strain>
    </source>
</reference>
<keyword evidence="3" id="KW-1185">Reference proteome</keyword>
<dbReference type="InterPro" id="IPR001303">
    <property type="entry name" value="Aldolase_II/adducin_N"/>
</dbReference>
<evidence type="ECO:0000259" key="1">
    <source>
        <dbReference type="SMART" id="SM01007"/>
    </source>
</evidence>
<gene>
    <name evidence="2" type="ORF">SAMN04515671_1125</name>
</gene>
<sequence length="258" mass="27477">MTAIHAPELVSPDLLELTRSLGRPERDLVILAEGNTSQRLADGRLVVKASGANMATATADDFVTVDVEPFLDLLRRPTSTQAEATAALDAGTVGGRRRRGSIEALVHIAVQAVSPVEFIGHTHPTAILGLMASVRAEQAYRYWVYSDEAVVIGKPLYVPYFSPGIDLGRAFYTALRNYADEQGQLPQLVLLGNHGIVAIAPTAAGVDGISSMAVKGAQVRSAAYAAGGVSPIPTDSVAKFFAREDISERRGKLEHGRF</sequence>
<dbReference type="SUPFAM" id="SSF53639">
    <property type="entry name" value="AraD/HMP-PK domain-like"/>
    <property type="match status" value="1"/>
</dbReference>
<dbReference type="Proteomes" id="UP000198741">
    <property type="component" value="Chromosome I"/>
</dbReference>
<dbReference type="Pfam" id="PF00596">
    <property type="entry name" value="Aldolase_II"/>
    <property type="match status" value="1"/>
</dbReference>
<dbReference type="OrthoDB" id="9774430at2"/>
<dbReference type="Gene3D" id="3.40.225.10">
    <property type="entry name" value="Class II aldolase/adducin N-terminal domain"/>
    <property type="match status" value="1"/>
</dbReference>
<dbReference type="InterPro" id="IPR036409">
    <property type="entry name" value="Aldolase_II/adducin_N_sf"/>
</dbReference>
<dbReference type="SMART" id="SM01007">
    <property type="entry name" value="Aldolase_II"/>
    <property type="match status" value="1"/>
</dbReference>
<name>A0A1H0K142_9ACTN</name>
<dbReference type="EMBL" id="LT629710">
    <property type="protein sequence ID" value="SDO49677.1"/>
    <property type="molecule type" value="Genomic_DNA"/>
</dbReference>
<dbReference type="RefSeq" id="WP_090474968.1">
    <property type="nucleotide sequence ID" value="NZ_LT629710.1"/>
</dbReference>
<proteinExistence type="predicted"/>
<dbReference type="STRING" id="1090615.SAMN04515671_1125"/>
<evidence type="ECO:0000313" key="3">
    <source>
        <dbReference type="Proteomes" id="UP000198741"/>
    </source>
</evidence>